<dbReference type="AlphaFoldDB" id="A0A0P0GE31"/>
<accession>A0A0P0GE31</accession>
<dbReference type="KEGG" id="bcel:BcellWH2_01969"/>
<gene>
    <name evidence="1" type="ORF">BcellWH2_01969</name>
</gene>
<name>A0A0P0GE31_9BACE</name>
<dbReference type="EMBL" id="CP012801">
    <property type="protein sequence ID" value="ALJ59214.1"/>
    <property type="molecule type" value="Genomic_DNA"/>
</dbReference>
<dbReference type="PATRIC" id="fig|246787.4.peg.2025"/>
<reference evidence="1 2" key="1">
    <citation type="journal article" date="2015" name="Science">
        <title>Genetic determinants of in vivo fitness and diet responsiveness in multiple human gut Bacteroides.</title>
        <authorList>
            <person name="Wu M."/>
            <person name="McNulty N.P."/>
            <person name="Rodionov D.A."/>
            <person name="Khoroshkin M.S."/>
            <person name="Griffin N.W."/>
            <person name="Cheng J."/>
            <person name="Latreille P."/>
            <person name="Kerstetter R.A."/>
            <person name="Terrapon N."/>
            <person name="Henrissat B."/>
            <person name="Osterman A.L."/>
            <person name="Gordon J.I."/>
        </authorList>
    </citation>
    <scope>NUCLEOTIDE SEQUENCE [LARGE SCALE GENOMIC DNA]</scope>
    <source>
        <strain evidence="1 2">WH2</strain>
    </source>
</reference>
<evidence type="ECO:0000313" key="1">
    <source>
        <dbReference type="EMBL" id="ALJ59214.1"/>
    </source>
</evidence>
<dbReference type="RefSeq" id="WP_118451606.1">
    <property type="nucleotide sequence ID" value="NZ_CP012801.1"/>
</dbReference>
<organism evidence="1 2">
    <name type="scientific">Bacteroides cellulosilyticus</name>
    <dbReference type="NCBI Taxonomy" id="246787"/>
    <lineage>
        <taxon>Bacteria</taxon>
        <taxon>Pseudomonadati</taxon>
        <taxon>Bacteroidota</taxon>
        <taxon>Bacteroidia</taxon>
        <taxon>Bacteroidales</taxon>
        <taxon>Bacteroidaceae</taxon>
        <taxon>Bacteroides</taxon>
    </lineage>
</organism>
<dbReference type="Proteomes" id="UP000061809">
    <property type="component" value="Chromosome"/>
</dbReference>
<protein>
    <submittedName>
        <fullName evidence="1">Uncharacterized protein</fullName>
    </submittedName>
</protein>
<proteinExistence type="predicted"/>
<evidence type="ECO:0000313" key="2">
    <source>
        <dbReference type="Proteomes" id="UP000061809"/>
    </source>
</evidence>
<sequence>MTMIKLSNDIPFVNTKRMFVAFPNFNGEHIFDLSDYDILIYYYKLFENRTNEDKFYIDKYSSLKELEEDIYGKCTHIEGGDWTTKDFKDIYNSLDKEVFLNKINALIKEYGNIISTYTIAVCIKTDEPIKLLSFIKSEIPNIETWSNYK</sequence>